<dbReference type="Pfam" id="PF06568">
    <property type="entry name" value="YjiS-like"/>
    <property type="match status" value="1"/>
</dbReference>
<reference evidence="3 4" key="2">
    <citation type="submission" date="2019-02" db="EMBL/GenBank/DDBJ databases">
        <title>'Lichenibacterium ramalinii' gen. nov. sp. nov., 'Lichenibacterium minor' gen. nov. sp. nov.</title>
        <authorList>
            <person name="Pankratov T."/>
        </authorList>
    </citation>
    <scope>NUCLEOTIDE SEQUENCE [LARGE SCALE GENOMIC DNA]</scope>
    <source>
        <strain evidence="3 4">RmlP001</strain>
    </source>
</reference>
<accession>A0A4Q2RH73</accession>
<gene>
    <name evidence="3" type="ORF">D3272_06445</name>
</gene>
<dbReference type="Proteomes" id="UP000289411">
    <property type="component" value="Unassembled WGS sequence"/>
</dbReference>
<evidence type="ECO:0000256" key="1">
    <source>
        <dbReference type="SAM" id="MobiDB-lite"/>
    </source>
</evidence>
<protein>
    <submittedName>
        <fullName evidence="3">DUF1127 domain-containing protein</fullName>
    </submittedName>
</protein>
<evidence type="ECO:0000259" key="2">
    <source>
        <dbReference type="Pfam" id="PF06568"/>
    </source>
</evidence>
<proteinExistence type="predicted"/>
<dbReference type="RefSeq" id="WP_129218319.1">
    <property type="nucleotide sequence ID" value="NZ_QYBC01000004.1"/>
</dbReference>
<reference evidence="3 4" key="1">
    <citation type="submission" date="2018-09" db="EMBL/GenBank/DDBJ databases">
        <authorList>
            <person name="Grouzdev D.S."/>
            <person name="Krutkina M.S."/>
        </authorList>
    </citation>
    <scope>NUCLEOTIDE SEQUENCE [LARGE SCALE GENOMIC DNA]</scope>
    <source>
        <strain evidence="3 4">RmlP001</strain>
    </source>
</reference>
<evidence type="ECO:0000313" key="4">
    <source>
        <dbReference type="Proteomes" id="UP000289411"/>
    </source>
</evidence>
<feature type="region of interest" description="Disordered" evidence="1">
    <location>
        <begin position="91"/>
        <end position="111"/>
    </location>
</feature>
<evidence type="ECO:0000313" key="3">
    <source>
        <dbReference type="EMBL" id="RYB06383.1"/>
    </source>
</evidence>
<sequence length="111" mass="12047">MRAPNSAASNPVSTVVAAVLRFGTMIRTAGERRRVVHSLASLDDHMLRDIGLTRFDVEAAMVEPAGTDATLVLAERARELRQHQRALAQEAQAWGGETPTGVVRSFPKRVA</sequence>
<organism evidence="3 4">
    <name type="scientific">Lichenibacterium ramalinae</name>
    <dbReference type="NCBI Taxonomy" id="2316527"/>
    <lineage>
        <taxon>Bacteria</taxon>
        <taxon>Pseudomonadati</taxon>
        <taxon>Pseudomonadota</taxon>
        <taxon>Alphaproteobacteria</taxon>
        <taxon>Hyphomicrobiales</taxon>
        <taxon>Lichenihabitantaceae</taxon>
        <taxon>Lichenibacterium</taxon>
    </lineage>
</organism>
<dbReference type="InterPro" id="IPR009506">
    <property type="entry name" value="YjiS-like"/>
</dbReference>
<name>A0A4Q2RH73_9HYPH</name>
<comment type="caution">
    <text evidence="3">The sequence shown here is derived from an EMBL/GenBank/DDBJ whole genome shotgun (WGS) entry which is preliminary data.</text>
</comment>
<dbReference type="AlphaFoldDB" id="A0A4Q2RH73"/>
<keyword evidence="4" id="KW-1185">Reference proteome</keyword>
<dbReference type="EMBL" id="QYBC01000004">
    <property type="protein sequence ID" value="RYB06383.1"/>
    <property type="molecule type" value="Genomic_DNA"/>
</dbReference>
<feature type="domain" description="YjiS-like" evidence="2">
    <location>
        <begin position="31"/>
        <end position="57"/>
    </location>
</feature>
<dbReference type="OrthoDB" id="7861975at2"/>